<keyword evidence="12" id="KW-0150">Chloroplast</keyword>
<dbReference type="InterPro" id="IPR038120">
    <property type="entry name" value="Rpb1_funnel_sf"/>
</dbReference>
<evidence type="ECO:0000259" key="10">
    <source>
        <dbReference type="Pfam" id="PF04998"/>
    </source>
</evidence>
<keyword evidence="1 8" id="KW-0240">DNA-directed RNA polymerase</keyword>
<dbReference type="GO" id="GO:0008270">
    <property type="term" value="F:zinc ion binding"/>
    <property type="evidence" value="ECO:0007669"/>
    <property type="project" value="UniProtKB-UniRule"/>
</dbReference>
<evidence type="ECO:0000256" key="6">
    <source>
        <dbReference type="ARBA" id="ARBA00022833"/>
    </source>
</evidence>
<dbReference type="Pfam" id="PF04983">
    <property type="entry name" value="RNA_pol_Rpb1_3"/>
    <property type="match status" value="1"/>
</dbReference>
<evidence type="ECO:0000256" key="2">
    <source>
        <dbReference type="ARBA" id="ARBA00022640"/>
    </source>
</evidence>
<gene>
    <name evidence="8 12" type="primary">rpoC2</name>
</gene>
<dbReference type="Gene3D" id="1.10.274.100">
    <property type="entry name" value="RNA polymerase Rpb1, domain 3"/>
    <property type="match status" value="1"/>
</dbReference>
<dbReference type="Gene3D" id="1.10.150.390">
    <property type="match status" value="1"/>
</dbReference>
<dbReference type="GO" id="GO:0009507">
    <property type="term" value="C:chloroplast"/>
    <property type="evidence" value="ECO:0007669"/>
    <property type="project" value="UniProtKB-SubCell"/>
</dbReference>
<dbReference type="InterPro" id="IPR042102">
    <property type="entry name" value="RNA_pol_Rpb1_3_sf"/>
</dbReference>
<reference evidence="12" key="1">
    <citation type="submission" date="2017-03" db="EMBL/GenBank/DDBJ databases">
        <title>Phylogenetic position of the coral symbiont Ostreobium (Ulvophyceae) inferred from chloroplast genome data.</title>
        <authorList>
            <person name="Verbruggen H."/>
            <person name="Marcelino V.R."/>
            <person name="Guiry M.D."/>
            <person name="Cremen M.C."/>
            <person name="Jackson C.J."/>
        </authorList>
    </citation>
    <scope>NUCLEOTIDE SEQUENCE</scope>
    <source>
        <strain evidence="12">SN133</strain>
    </source>
</reference>
<dbReference type="GO" id="GO:0006351">
    <property type="term" value="P:DNA-templated transcription"/>
    <property type="evidence" value="ECO:0007669"/>
    <property type="project" value="UniProtKB-UniRule"/>
</dbReference>
<dbReference type="SUPFAM" id="SSF64484">
    <property type="entry name" value="beta and beta-prime subunits of DNA dependent RNA-polymerase"/>
    <property type="match status" value="1"/>
</dbReference>
<dbReference type="EMBL" id="KY766991">
    <property type="protein sequence ID" value="ARS45012.1"/>
    <property type="molecule type" value="Genomic_DNA"/>
</dbReference>
<evidence type="ECO:0000259" key="9">
    <source>
        <dbReference type="Pfam" id="PF04983"/>
    </source>
</evidence>
<dbReference type="InterPro" id="IPR007081">
    <property type="entry name" value="RNA_pol_Rpb1_5"/>
</dbReference>
<keyword evidence="2 12" id="KW-0934">Plastid</keyword>
<dbReference type="InterPro" id="IPR045867">
    <property type="entry name" value="DNA-dir_RpoC_beta_prime"/>
</dbReference>
<feature type="binding site" evidence="8">
    <location>
        <position position="218"/>
    </location>
    <ligand>
        <name>Zn(2+)</name>
        <dbReference type="ChEBI" id="CHEBI:29105"/>
    </ligand>
</feature>
<comment type="catalytic activity">
    <reaction evidence="8">
        <text>RNA(n) + a ribonucleoside 5'-triphosphate = RNA(n+1) + diphosphate</text>
        <dbReference type="Rhea" id="RHEA:21248"/>
        <dbReference type="Rhea" id="RHEA-COMP:14527"/>
        <dbReference type="Rhea" id="RHEA-COMP:17342"/>
        <dbReference type="ChEBI" id="CHEBI:33019"/>
        <dbReference type="ChEBI" id="CHEBI:61557"/>
        <dbReference type="ChEBI" id="CHEBI:140395"/>
        <dbReference type="EC" id="2.7.7.6"/>
    </reaction>
</comment>
<feature type="binding site" evidence="8">
    <location>
        <position position="295"/>
    </location>
    <ligand>
        <name>Zn(2+)</name>
        <dbReference type="ChEBI" id="CHEBI:29105"/>
    </ligand>
</feature>
<dbReference type="PANTHER" id="PTHR19376:SF68">
    <property type="entry name" value="DNA-DIRECTED RNA POLYMERASE SUBUNIT BETA"/>
    <property type="match status" value="1"/>
</dbReference>
<dbReference type="CDD" id="cd02655">
    <property type="entry name" value="RNAP_beta'_C"/>
    <property type="match status" value="1"/>
</dbReference>
<comment type="subcellular location">
    <subcellularLocation>
        <location evidence="8">Plastid</location>
        <location evidence="8">Chloroplast</location>
    </subcellularLocation>
</comment>
<feature type="domain" description="RNA polymerase Rpb1" evidence="9">
    <location>
        <begin position="12"/>
        <end position="60"/>
    </location>
</feature>
<dbReference type="InterPro" id="IPR007083">
    <property type="entry name" value="RNA_pol_Rpb1_4"/>
</dbReference>
<dbReference type="Gene3D" id="1.10.1790.20">
    <property type="match status" value="1"/>
</dbReference>
<evidence type="ECO:0000256" key="8">
    <source>
        <dbReference type="HAMAP-Rule" id="MF_01324"/>
    </source>
</evidence>
<protein>
    <recommendedName>
        <fullName evidence="8">DNA-directed RNA polymerase subunit beta''</fullName>
        <ecNumber evidence="8">2.7.7.6</ecNumber>
    </recommendedName>
    <alternativeName>
        <fullName evidence="8">PEP</fullName>
    </alternativeName>
    <alternativeName>
        <fullName evidence="8">Plastid-encoded RNA polymerase subunit beta''</fullName>
        <shortName evidence="8">RNA polymerase subunit beta''</shortName>
    </alternativeName>
</protein>
<evidence type="ECO:0000259" key="11">
    <source>
        <dbReference type="Pfam" id="PF05000"/>
    </source>
</evidence>
<dbReference type="NCBIfam" id="TIGR02388">
    <property type="entry name" value="rpoC2_cyan"/>
    <property type="match status" value="1"/>
</dbReference>
<dbReference type="InterPro" id="IPR007066">
    <property type="entry name" value="RNA_pol_Rpb1_3"/>
</dbReference>
<keyword evidence="7 8" id="KW-0804">Transcription</keyword>
<evidence type="ECO:0000256" key="4">
    <source>
        <dbReference type="ARBA" id="ARBA00022695"/>
    </source>
</evidence>
<accession>A0A1X9ZI33</accession>
<comment type="function">
    <text evidence="8">DNA-dependent RNA polymerase catalyzes the transcription of DNA into RNA using the four ribonucleoside triphosphates as substrates.</text>
</comment>
<comment type="subunit">
    <text evidence="8">In plastids the minimal PEP RNA polymerase catalytic core is composed of four subunits: alpha, beta, beta', and beta''. When a (nuclear-encoded) sigma factor is associated with the core the holoenzyme is formed, which can initiate transcription.</text>
</comment>
<dbReference type="GO" id="GO:0003677">
    <property type="term" value="F:DNA binding"/>
    <property type="evidence" value="ECO:0007669"/>
    <property type="project" value="UniProtKB-UniRule"/>
</dbReference>
<feature type="domain" description="RNA polymerase Rpb1" evidence="10">
    <location>
        <begin position="170"/>
        <end position="599"/>
    </location>
</feature>
<dbReference type="HAMAP" id="MF_01324">
    <property type="entry name" value="RNApol_bact_RpoC2"/>
    <property type="match status" value="1"/>
</dbReference>
<name>A0A1X9ZI33_9CHLO</name>
<dbReference type="EC" id="2.7.7.6" evidence="8"/>
<keyword evidence="5 8" id="KW-0479">Metal-binding</keyword>
<dbReference type="Gene3D" id="1.10.132.30">
    <property type="match status" value="1"/>
</dbReference>
<dbReference type="PANTHER" id="PTHR19376">
    <property type="entry name" value="DNA-DIRECTED RNA POLYMERASE"/>
    <property type="match status" value="1"/>
</dbReference>
<keyword evidence="4 8" id="KW-0548">Nucleotidyltransferase</keyword>
<geneLocation type="chloroplast" evidence="12"/>
<feature type="domain" description="RNA polymerase Rpb1" evidence="11">
    <location>
        <begin position="89"/>
        <end position="159"/>
    </location>
</feature>
<organism evidence="12">
    <name type="scientific">Ostreobium sp. HV05007bc</name>
    <dbReference type="NCBI Taxonomy" id="1940403"/>
    <lineage>
        <taxon>Eukaryota</taxon>
        <taxon>Viridiplantae</taxon>
        <taxon>Chlorophyta</taxon>
        <taxon>core chlorophytes</taxon>
        <taxon>Ulvophyceae</taxon>
        <taxon>TCBD clade</taxon>
        <taxon>Bryopsidales</taxon>
        <taxon>Ostreobineae</taxon>
        <taxon>Ostreobiaceae</taxon>
        <taxon>Ostreobium</taxon>
    </lineage>
</organism>
<keyword evidence="3 8" id="KW-0808">Transferase</keyword>
<proteinExistence type="inferred from homology"/>
<dbReference type="Pfam" id="PF04998">
    <property type="entry name" value="RNA_pol_Rpb1_5"/>
    <property type="match status" value="2"/>
</dbReference>
<evidence type="ECO:0000256" key="1">
    <source>
        <dbReference type="ARBA" id="ARBA00022478"/>
    </source>
</evidence>
<evidence type="ECO:0000256" key="7">
    <source>
        <dbReference type="ARBA" id="ARBA00023163"/>
    </source>
</evidence>
<comment type="cofactor">
    <cofactor evidence="8">
        <name>Zn(2+)</name>
        <dbReference type="ChEBI" id="CHEBI:29105"/>
    </cofactor>
    <text evidence="8">Binds 1 Zn(2+) ion per subunit.</text>
</comment>
<evidence type="ECO:0000313" key="12">
    <source>
        <dbReference type="EMBL" id="ARS45012.1"/>
    </source>
</evidence>
<comment type="similarity">
    <text evidence="8">Belongs to the RNA polymerase beta' chain family. RpoC2 subfamily.</text>
</comment>
<keyword evidence="6 8" id="KW-0862">Zinc</keyword>
<dbReference type="GO" id="GO:0003899">
    <property type="term" value="F:DNA-directed RNA polymerase activity"/>
    <property type="evidence" value="ECO:0007669"/>
    <property type="project" value="UniProtKB-UniRule"/>
</dbReference>
<dbReference type="GO" id="GO:0000428">
    <property type="term" value="C:DNA-directed RNA polymerase complex"/>
    <property type="evidence" value="ECO:0007669"/>
    <property type="project" value="UniProtKB-KW"/>
</dbReference>
<sequence length="1623" mass="189588">MNNSIMFFNRCFDKKRLKNFILWFFSKYGERKTIQLIENLKEIGFQYATRAGISIGIDDLKIPFIKSDCINITEQKIKSAEVNYQRGNITEIERQQQFVDEWSFVSEKLKRSVIQFFKATDIFNPIYMMAFSGARGNISQIRQLIGMRGLMADPQGQILDFPIRSSFREGLTLTEYLISCYGARKGVVDTALRTATSGYLTRRLVDVTQQVVVGRQNCHTNRGVQFTNLMDGTKTLLPLKDRIIGRVLLNDISRIDPLTKKRYKIGFKNQEISIRLARKIQSINNQILLRSPLTCCSKNSICQLCYGWNLAYNAIVSIGEAVGVIAAQSIGEPGTQLTMRTFHTGGVFTGGLIDQIYAPFNGEVKYVNNFNGVLIRTLKGRIGFLTKTEGALQVKANHIKGSNTINQDSKAKLVNLFFSHQFKKNSLNRKKVHFLLREILAIEKNFKAIRNQFRQNLVFNIPIHTILFIRHGSLILENDLIAELSSISISDNRRQETEKEIFAPVAGQVFFEKLILIEKAKRDGSIQKMTYGLGSLWIVSATDWSSLASSQIFPSHGDFVSKSSVIQRLQILNEKFCYVDQFILDSLYSFTKFRSGLFLTKKTSDINLKSKLFDHILLNQTFYSNNFRKIYYKYFRYFASINNRDSYLNRLLHLKNNNLSTREYIRKNNQPKADLKNILLGLNFRFYQSNTASGINEQTSKANLLFSEIQSAVDQSKENFFCSLISSQFLIKSNLRKIIVSRKLSNSLSKVFAKDVYQYWSNTYSLFFINLLNIPSRPFWIFSKKRAAKSFDFMLLKQNINFFYLYNYIFKTKKIKIQHQKENIFQLKKYKVSKFFFVNCALQNFVLYASSSKISNKYNWVSIKQSTSILINRQSSINLQLSKLWSLSKTNTFQPSFFNYSYGTSNNIQLYIFNSFLEKFYNIKPSIKPIIINPSLFANFGNEKFYLNSYIIQSFLISFYYKHLSDLKFDNYFYNSFKQKNKKIGFQTQFKISTIPCFINNETYNKLFSQRKKAYFENEAFTFLQKNALLNKKFKTQQSIFNWPCTYRNKIFTEEFGYYLNFGLSFKHNICFDRQQIVLDIFRNKISCKLNLVSFFPFRNFRKLKIRFLTHRLVPKNLIIFQKIENHISPKYYYFKLLNVNNDYKNQEYHSSLAFNFINNYFISFNKSLIKKNRSFHLFYLDSSQKVLDSKKIFLKIGFLKALQIKAKNLFSLEYPILLKTYFPLRKRETKKFNFRLTKSQKSNYYIYNHLIFFSLKAFCLNLVQKLNFQKISNNKVKEANFIRVFYKKFEYCSIRDLVYIDFFFSSTDGEIIQINSKKQKSKDSFIVLTRLNLKTFNFDNPATAIRSEALMLNNFLRYGVVFENQKILSNGGQVIYIDKQKFTIREAIPFLITSKSLINVHQNELIKKGSRLFTFLSYQVKTGDIIQGIPKIEEFFEARLTRDGLPLITNLHTQIKQFFQNYRLKFSVFEATQKSFEKIQYLIINEIQKVYCSQGIFIADKHLEIVVRQMTSKVQVIKGGKTGLLSGELVELDWIRSIELQLGDKEVSYEPIVLGITKSCLETESFISAASFQETTRILTKAAIQNKIDFVRGLKQNVILGNLVPAGTGFFSPLYIKYSKFD</sequence>
<evidence type="ECO:0000256" key="3">
    <source>
        <dbReference type="ARBA" id="ARBA00022679"/>
    </source>
</evidence>
<evidence type="ECO:0000256" key="5">
    <source>
        <dbReference type="ARBA" id="ARBA00022723"/>
    </source>
</evidence>
<feature type="domain" description="RNA polymerase Rpb1" evidence="10">
    <location>
        <begin position="1425"/>
        <end position="1526"/>
    </location>
</feature>
<dbReference type="Pfam" id="PF05000">
    <property type="entry name" value="RNA_pol_Rpb1_4"/>
    <property type="match status" value="1"/>
</dbReference>
<feature type="binding site" evidence="8">
    <location>
        <position position="305"/>
    </location>
    <ligand>
        <name>Zn(2+)</name>
        <dbReference type="ChEBI" id="CHEBI:29105"/>
    </ligand>
</feature>
<dbReference type="InterPro" id="IPR012756">
    <property type="entry name" value="DNA-dir_RpoC2_beta_pp"/>
</dbReference>
<feature type="binding site" evidence="8">
    <location>
        <position position="302"/>
    </location>
    <ligand>
        <name>Zn(2+)</name>
        <dbReference type="ChEBI" id="CHEBI:29105"/>
    </ligand>
</feature>